<dbReference type="AlphaFoldDB" id="A0A4Z1FV60"/>
<reference evidence="2 3" key="1">
    <citation type="submission" date="2017-12" db="EMBL/GenBank/DDBJ databases">
        <title>Comparative genomics of Botrytis spp.</title>
        <authorList>
            <person name="Valero-Jimenez C.A."/>
            <person name="Tapia P."/>
            <person name="Veloso J."/>
            <person name="Silva-Moreno E."/>
            <person name="Staats M."/>
            <person name="Valdes J.H."/>
            <person name="Van Kan J.A.L."/>
        </authorList>
    </citation>
    <scope>NUCLEOTIDE SEQUENCE [LARGE SCALE GENOMIC DNA]</scope>
    <source>
        <strain evidence="2 3">Bp0003</strain>
    </source>
</reference>
<dbReference type="PANTHER" id="PTHR33112:SF16">
    <property type="entry name" value="HETEROKARYON INCOMPATIBILITY DOMAIN-CONTAINING PROTEIN"/>
    <property type="match status" value="1"/>
</dbReference>
<feature type="domain" description="Heterokaryon incompatibility" evidence="1">
    <location>
        <begin position="219"/>
        <end position="375"/>
    </location>
</feature>
<keyword evidence="3" id="KW-1185">Reference proteome</keyword>
<evidence type="ECO:0000313" key="2">
    <source>
        <dbReference type="EMBL" id="TGO28586.1"/>
    </source>
</evidence>
<gene>
    <name evidence="2" type="ORF">BPAE_0026g00760</name>
</gene>
<organism evidence="2 3">
    <name type="scientific">Botrytis paeoniae</name>
    <dbReference type="NCBI Taxonomy" id="278948"/>
    <lineage>
        <taxon>Eukaryota</taxon>
        <taxon>Fungi</taxon>
        <taxon>Dikarya</taxon>
        <taxon>Ascomycota</taxon>
        <taxon>Pezizomycotina</taxon>
        <taxon>Leotiomycetes</taxon>
        <taxon>Helotiales</taxon>
        <taxon>Sclerotiniaceae</taxon>
        <taxon>Botrytis</taxon>
    </lineage>
</organism>
<dbReference type="PANTHER" id="PTHR33112">
    <property type="entry name" value="DOMAIN PROTEIN, PUTATIVE-RELATED"/>
    <property type="match status" value="1"/>
</dbReference>
<proteinExistence type="predicted"/>
<accession>A0A4Z1FV60</accession>
<name>A0A4Z1FV60_9HELO</name>
<dbReference type="EMBL" id="PQXI01000026">
    <property type="protein sequence ID" value="TGO28586.1"/>
    <property type="molecule type" value="Genomic_DNA"/>
</dbReference>
<evidence type="ECO:0000259" key="1">
    <source>
        <dbReference type="Pfam" id="PF06985"/>
    </source>
</evidence>
<sequence>MLCALCDSINVTDLILLAKANWEALQHRQEADPYISRRWNHHSRYNEIVSAAEAGCELCKVVERALDRVFVLDGGIVKTYKAEMLEIEEEGGRGLDVEIQAEVKRGGANEEVEKESAYDKLVFYLRGRSEKAVLILSLQKRRGQVKSVEGIEIGHFALDPNLGSETNFGIAQDWINTCSSTHYECPMIQDRPLPTRVIHVGSDAQEPYLLSTHGMKGRYIALSHCWGGRISDLSKLNKTTAKTFGKKIALMGLPPNFRDAVLITRGLGVQFLWIDCLCIMQDSSEDWEVESKHMGDVYRDATLTIAAAASSNSTGGILKIFPDYDLTGLSISLKLSKDSPPEDHIDLVLRDNHREQLDHLLQDGPLADRGWTFQEEILSARTLYYGRMQIYWQCLHDHASADGLRSRAPFYQRAFRYERIRDQIHEPQGLKKPDTIKSPYVFVDRDQTPSAIQKRTSANIIVEYHKQMVVDYCSRHLSFLRDKFPAFSGIVTLVRDILQSNGYPSSKYIAGIWTSHFREGLVWYYGDDAVPSVERAPTWSWATTNGKVVFHPSTFASNPFQSTSIDPELLSHRVVLAGQNPYGEINDALLEIQGSLMVARGMDRVVAHRNSMCCGYIHWDTRVTGKGRRTNALFVCRVGSSAMFLFSPQDEKTSLPRASANMDKQNIHKANNTRYKIMFVATQTRQAHGLILKEYATNQDTMSKGGDEDDGEKIEVESQAGDEAANEADGDQNLDVEAQAGNKDRVKHEAQDEKNETETRAAVNITTYRRVGYVRLYSKHVNVTKFYDAYNWADLEGWKREHLVLI</sequence>
<dbReference type="Pfam" id="PF06985">
    <property type="entry name" value="HET"/>
    <property type="match status" value="1"/>
</dbReference>
<dbReference type="Proteomes" id="UP000297910">
    <property type="component" value="Unassembled WGS sequence"/>
</dbReference>
<dbReference type="InterPro" id="IPR010730">
    <property type="entry name" value="HET"/>
</dbReference>
<comment type="caution">
    <text evidence="2">The sequence shown here is derived from an EMBL/GenBank/DDBJ whole genome shotgun (WGS) entry which is preliminary data.</text>
</comment>
<evidence type="ECO:0000313" key="3">
    <source>
        <dbReference type="Proteomes" id="UP000297910"/>
    </source>
</evidence>
<protein>
    <recommendedName>
        <fullName evidence="1">Heterokaryon incompatibility domain-containing protein</fullName>
    </recommendedName>
</protein>